<organism evidence="1">
    <name type="scientific">bioreactor metagenome</name>
    <dbReference type="NCBI Taxonomy" id="1076179"/>
    <lineage>
        <taxon>unclassified sequences</taxon>
        <taxon>metagenomes</taxon>
        <taxon>ecological metagenomes</taxon>
    </lineage>
</organism>
<sequence length="83" mass="8848">MFNGFCNVGSDQSQLAEPARAPIRTGEINAPQLFYGRDVFCSSIVEGGGEPHQPQVGSHGFAAVASPNDSEVNFFVHFCDSIS</sequence>
<proteinExistence type="predicted"/>
<name>A0A645FWP8_9ZZZZ</name>
<accession>A0A645FWP8</accession>
<evidence type="ECO:0000313" key="1">
    <source>
        <dbReference type="EMBL" id="MPN18122.1"/>
    </source>
</evidence>
<dbReference type="AlphaFoldDB" id="A0A645FWP8"/>
<reference evidence="1" key="1">
    <citation type="submission" date="2019-08" db="EMBL/GenBank/DDBJ databases">
        <authorList>
            <person name="Kucharzyk K."/>
            <person name="Murdoch R.W."/>
            <person name="Higgins S."/>
            <person name="Loffler F."/>
        </authorList>
    </citation>
    <scope>NUCLEOTIDE SEQUENCE</scope>
</reference>
<protein>
    <submittedName>
        <fullName evidence="1">Uncharacterized protein</fullName>
    </submittedName>
</protein>
<comment type="caution">
    <text evidence="1">The sequence shown here is derived from an EMBL/GenBank/DDBJ whole genome shotgun (WGS) entry which is preliminary data.</text>
</comment>
<dbReference type="EMBL" id="VSSQ01065387">
    <property type="protein sequence ID" value="MPN18122.1"/>
    <property type="molecule type" value="Genomic_DNA"/>
</dbReference>
<gene>
    <name evidence="1" type="ORF">SDC9_165480</name>
</gene>